<feature type="signal peptide" evidence="1">
    <location>
        <begin position="1"/>
        <end position="26"/>
    </location>
</feature>
<reference evidence="2 3" key="1">
    <citation type="submission" date="2019-08" db="EMBL/GenBank/DDBJ databases">
        <title>Deep-cultivation of Planctomycetes and their phenomic and genomic characterization uncovers novel biology.</title>
        <authorList>
            <person name="Wiegand S."/>
            <person name="Jogler M."/>
            <person name="Boedeker C."/>
            <person name="Pinto D."/>
            <person name="Vollmers J."/>
            <person name="Rivas-Marin E."/>
            <person name="Kohn T."/>
            <person name="Peeters S.H."/>
            <person name="Heuer A."/>
            <person name="Rast P."/>
            <person name="Oberbeckmann S."/>
            <person name="Bunk B."/>
            <person name="Jeske O."/>
            <person name="Meyerdierks A."/>
            <person name="Storesund J.E."/>
            <person name="Kallscheuer N."/>
            <person name="Luecker S."/>
            <person name="Lage O.M."/>
            <person name="Pohl T."/>
            <person name="Merkel B.J."/>
            <person name="Hornburger P."/>
            <person name="Mueller R.-W."/>
            <person name="Bruemmer F."/>
            <person name="Labrenz M."/>
            <person name="Spormann A.M."/>
            <person name="Op den Camp H."/>
            <person name="Overmann J."/>
            <person name="Amann R."/>
            <person name="Jetten M.S.M."/>
            <person name="Mascher T."/>
            <person name="Medema M.H."/>
            <person name="Devos D.P."/>
            <person name="Kaster A.-K."/>
            <person name="Ovreas L."/>
            <person name="Rohde M."/>
            <person name="Galperin M.Y."/>
            <person name="Jogler C."/>
        </authorList>
    </citation>
    <scope>NUCLEOTIDE SEQUENCE [LARGE SCALE GENOMIC DNA]</scope>
    <source>
        <strain evidence="2 3">Pr1d</strain>
    </source>
</reference>
<keyword evidence="3" id="KW-1185">Reference proteome</keyword>
<evidence type="ECO:0000313" key="2">
    <source>
        <dbReference type="EMBL" id="QEG33331.1"/>
    </source>
</evidence>
<dbReference type="AlphaFoldDB" id="A0A5B9QG57"/>
<organism evidence="2 3">
    <name type="scientific">Bythopirellula goksoeyrii</name>
    <dbReference type="NCBI Taxonomy" id="1400387"/>
    <lineage>
        <taxon>Bacteria</taxon>
        <taxon>Pseudomonadati</taxon>
        <taxon>Planctomycetota</taxon>
        <taxon>Planctomycetia</taxon>
        <taxon>Pirellulales</taxon>
        <taxon>Lacipirellulaceae</taxon>
        <taxon>Bythopirellula</taxon>
    </lineage>
</organism>
<keyword evidence="1" id="KW-0732">Signal</keyword>
<accession>A0A5B9QG57</accession>
<dbReference type="Proteomes" id="UP000323917">
    <property type="component" value="Chromosome"/>
</dbReference>
<dbReference type="RefSeq" id="WP_148072115.1">
    <property type="nucleotide sequence ID" value="NZ_CP042913.1"/>
</dbReference>
<proteinExistence type="predicted"/>
<name>A0A5B9QG57_9BACT</name>
<evidence type="ECO:0000313" key="3">
    <source>
        <dbReference type="Proteomes" id="UP000323917"/>
    </source>
</evidence>
<feature type="chain" id="PRO_5022810411" evidence="1">
    <location>
        <begin position="27"/>
        <end position="264"/>
    </location>
</feature>
<dbReference type="KEGG" id="bgok:Pr1d_05920"/>
<dbReference type="EMBL" id="CP042913">
    <property type="protein sequence ID" value="QEG33331.1"/>
    <property type="molecule type" value="Genomic_DNA"/>
</dbReference>
<dbReference type="OrthoDB" id="252570at2"/>
<sequence precursor="true">MSHSKPYGNVFFSILLVSLSTGSAVAGGPQIAFDFGRIAECVEIGGDEVLLTPGEKLVELKLRVSVHLLAGKIGDVEEVRIEVGDRENLMRVHSFSPCTQMASHLGGDIEWSKTTEEGHSLGASLGGELPTPVGGLIAHVTPTISGGMTNGEKITEKQLRLAPKFAVVASGTINQEHGVFFKLRSSTQSSLEGTHDLTVRFRVSEKWRGDSIRVCCQATGTEKVLWMKQQATWAHTCAPVALYLAGDAEARQAAIRYVDGKNRG</sequence>
<protein>
    <submittedName>
        <fullName evidence="2">Uncharacterized protein</fullName>
    </submittedName>
</protein>
<gene>
    <name evidence="2" type="ORF">Pr1d_05920</name>
</gene>
<evidence type="ECO:0000256" key="1">
    <source>
        <dbReference type="SAM" id="SignalP"/>
    </source>
</evidence>